<keyword evidence="3" id="KW-1185">Reference proteome</keyword>
<dbReference type="Proteomes" id="UP000504638">
    <property type="component" value="Unplaced"/>
</dbReference>
<feature type="chain" id="PRO_5044631793" evidence="1">
    <location>
        <begin position="25"/>
        <end position="710"/>
    </location>
</feature>
<dbReference type="AlphaFoldDB" id="A0A6G1G374"/>
<sequence>MNKSVISFTAWLVLLSAILRVSYATQNKGAITRRQAARNDSSSLYTSPYIDEDEWRDQPLRHRYVHGGFNGTDLRFSFYFPPKDLYKGRFFQPLPAVSGNERLVLSPEALGAIIDDIAPFAFESGAYVVESNQGSLTAFPGLDQTITGFRASGAAATYSRKIAQQMYGSRHPYGYVFGGSGGGFKTISCMENTEVWDAAVPFIIGSPASIPNVFTSQAYAMRLLGSKFPMIVDSIEPGGSGDMYSGLNVEERQALAEVTKMGFPPQAWFRYEKIAVGYTGVFSALLDTLALIDGSYFQDFWTKPGYLGADPPKSLTDARIHHNTSIQRIIFADEARRLGLPVTLPGNLGGGLTNVPAAVILTSLPTGDLQGASLTLTSGPNIGSRFFIAGIVNSTVIIGFGATNLQAVLGLKEGDGLFLDNDLYLASQTYHRHQSPGPEFPVWQQFQSQGKPIYPQRLQLSQLGAALSGTGTAQTGKFRGKMIVIEAGMDEAAFPWQADWYKLQVKKNLGSAIDSRFRLWMVENCMHTSPQKPTPQEPRPVEATRIVSYTPIIQQALRDLINWVEKDLPPPPSTNYTFVDGQLVLPPSGDERKGVQPVTNLSVNGTARANAKVGVAVEFNGTISVPPFGGSVVAAEFDFDGAGAFPVSAPLQLRDGTGRQAVVKASYTFSQPGTYFPVLKGVSARQDLVRGNASAFGRATNLGRVRVVVT</sequence>
<dbReference type="OrthoDB" id="2580675at2759"/>
<reference evidence="2 4" key="1">
    <citation type="submission" date="2020-01" db="EMBL/GenBank/DDBJ databases">
        <authorList>
            <consortium name="DOE Joint Genome Institute"/>
            <person name="Haridas S."/>
            <person name="Albert R."/>
            <person name="Binder M."/>
            <person name="Bloem J."/>
            <person name="Labutti K."/>
            <person name="Salamov A."/>
            <person name="Andreopoulos B."/>
            <person name="Baker S.E."/>
            <person name="Barry K."/>
            <person name="Bills G."/>
            <person name="Bluhm B.H."/>
            <person name="Cannon C."/>
            <person name="Castanera R."/>
            <person name="Culley D.E."/>
            <person name="Daum C."/>
            <person name="Ezra D."/>
            <person name="Gonzalez J.B."/>
            <person name="Henrissat B."/>
            <person name="Kuo A."/>
            <person name="Liang C."/>
            <person name="Lipzen A."/>
            <person name="Lutzoni F."/>
            <person name="Magnuson J."/>
            <person name="Mondo S."/>
            <person name="Nolan M."/>
            <person name="Ohm R."/>
            <person name="Pangilinan J."/>
            <person name="Park H.-J."/>
            <person name="Ramirez L."/>
            <person name="Alfaro M."/>
            <person name="Sun H."/>
            <person name="Tritt A."/>
            <person name="Yoshinaga Y."/>
            <person name="Zwiers L.-H."/>
            <person name="Turgeon B.G."/>
            <person name="Goodwin S.B."/>
            <person name="Spatafora J.W."/>
            <person name="Crous P.W."/>
            <person name="Grigoriev I.V."/>
        </authorList>
    </citation>
    <scope>NUCLEOTIDE SEQUENCE</scope>
    <source>
        <strain evidence="2 4">CBS 781.70</strain>
    </source>
</reference>
<reference evidence="4" key="2">
    <citation type="submission" date="2020-04" db="EMBL/GenBank/DDBJ databases">
        <authorList>
            <consortium name="NCBI Genome Project"/>
        </authorList>
    </citation>
    <scope>NUCLEOTIDE SEQUENCE</scope>
    <source>
        <strain evidence="4">CBS 781.70</strain>
    </source>
</reference>
<evidence type="ECO:0000313" key="2">
    <source>
        <dbReference type="EMBL" id="KAF1812259.1"/>
    </source>
</evidence>
<dbReference type="GeneID" id="54423430"/>
<name>A0A6G1G374_9PEZI</name>
<gene>
    <name evidence="2 4" type="ORF">P152DRAFT_514417</name>
</gene>
<keyword evidence="1" id="KW-0732">Signal</keyword>
<evidence type="ECO:0000313" key="3">
    <source>
        <dbReference type="Proteomes" id="UP000504638"/>
    </source>
</evidence>
<organism evidence="2">
    <name type="scientific">Eremomyces bilateralis CBS 781.70</name>
    <dbReference type="NCBI Taxonomy" id="1392243"/>
    <lineage>
        <taxon>Eukaryota</taxon>
        <taxon>Fungi</taxon>
        <taxon>Dikarya</taxon>
        <taxon>Ascomycota</taxon>
        <taxon>Pezizomycotina</taxon>
        <taxon>Dothideomycetes</taxon>
        <taxon>Dothideomycetes incertae sedis</taxon>
        <taxon>Eremomycetales</taxon>
        <taxon>Eremomycetaceae</taxon>
        <taxon>Eremomyces</taxon>
    </lineage>
</organism>
<dbReference type="RefSeq" id="XP_033533890.1">
    <property type="nucleotide sequence ID" value="XM_033682860.1"/>
</dbReference>
<feature type="signal peptide" evidence="1">
    <location>
        <begin position="1"/>
        <end position="24"/>
    </location>
</feature>
<accession>A0A6G1G374</accession>
<evidence type="ECO:0000256" key="1">
    <source>
        <dbReference type="SAM" id="SignalP"/>
    </source>
</evidence>
<proteinExistence type="predicted"/>
<dbReference type="EMBL" id="ML975158">
    <property type="protein sequence ID" value="KAF1812259.1"/>
    <property type="molecule type" value="Genomic_DNA"/>
</dbReference>
<protein>
    <submittedName>
        <fullName evidence="2 4">Uncharacterized protein</fullName>
    </submittedName>
</protein>
<evidence type="ECO:0000313" key="4">
    <source>
        <dbReference type="RefSeq" id="XP_033533890.1"/>
    </source>
</evidence>
<reference evidence="4" key="3">
    <citation type="submission" date="2025-04" db="UniProtKB">
        <authorList>
            <consortium name="RefSeq"/>
        </authorList>
    </citation>
    <scope>IDENTIFICATION</scope>
    <source>
        <strain evidence="4">CBS 781.70</strain>
    </source>
</reference>